<evidence type="ECO:0000313" key="10">
    <source>
        <dbReference type="Proteomes" id="UP000236161"/>
    </source>
</evidence>
<comment type="subcellular location">
    <subcellularLocation>
        <location evidence="1">Nucleus</location>
    </subcellularLocation>
</comment>
<keyword evidence="2" id="KW-0805">Transcription regulation</keyword>
<name>A0A2I0ADP8_9ASPA</name>
<feature type="region of interest" description="Disordered" evidence="7">
    <location>
        <begin position="76"/>
        <end position="101"/>
    </location>
</feature>
<dbReference type="EMBL" id="KZ451993">
    <property type="protein sequence ID" value="PKA53663.1"/>
    <property type="molecule type" value="Genomic_DNA"/>
</dbReference>
<evidence type="ECO:0000256" key="1">
    <source>
        <dbReference type="ARBA" id="ARBA00004123"/>
    </source>
</evidence>
<dbReference type="Pfam" id="PF00847">
    <property type="entry name" value="AP2"/>
    <property type="match status" value="1"/>
</dbReference>
<organism evidence="9 10">
    <name type="scientific">Apostasia shenzhenica</name>
    <dbReference type="NCBI Taxonomy" id="1088818"/>
    <lineage>
        <taxon>Eukaryota</taxon>
        <taxon>Viridiplantae</taxon>
        <taxon>Streptophyta</taxon>
        <taxon>Embryophyta</taxon>
        <taxon>Tracheophyta</taxon>
        <taxon>Spermatophyta</taxon>
        <taxon>Magnoliopsida</taxon>
        <taxon>Liliopsida</taxon>
        <taxon>Asparagales</taxon>
        <taxon>Orchidaceae</taxon>
        <taxon>Apostasioideae</taxon>
        <taxon>Apostasia</taxon>
    </lineage>
</organism>
<dbReference type="GO" id="GO:0003677">
    <property type="term" value="F:DNA binding"/>
    <property type="evidence" value="ECO:0007669"/>
    <property type="project" value="UniProtKB-KW"/>
</dbReference>
<evidence type="ECO:0000256" key="4">
    <source>
        <dbReference type="ARBA" id="ARBA00023163"/>
    </source>
</evidence>
<dbReference type="FunFam" id="3.30.730.10:FF:000005">
    <property type="entry name" value="ethylene-responsive transcription factor RAP2-11"/>
    <property type="match status" value="1"/>
</dbReference>
<keyword evidence="3" id="KW-0238">DNA-binding</keyword>
<gene>
    <name evidence="9" type="primary">RAP2-11</name>
    <name evidence="9" type="ORF">AXF42_Ash009159</name>
</gene>
<evidence type="ECO:0000256" key="7">
    <source>
        <dbReference type="SAM" id="MobiDB-lite"/>
    </source>
</evidence>
<evidence type="ECO:0000256" key="5">
    <source>
        <dbReference type="ARBA" id="ARBA00023242"/>
    </source>
</evidence>
<evidence type="ECO:0000256" key="2">
    <source>
        <dbReference type="ARBA" id="ARBA00023015"/>
    </source>
</evidence>
<reference evidence="9 10" key="1">
    <citation type="journal article" date="2017" name="Nature">
        <title>The Apostasia genome and the evolution of orchids.</title>
        <authorList>
            <person name="Zhang G.Q."/>
            <person name="Liu K.W."/>
            <person name="Li Z."/>
            <person name="Lohaus R."/>
            <person name="Hsiao Y.Y."/>
            <person name="Niu S.C."/>
            <person name="Wang J.Y."/>
            <person name="Lin Y.C."/>
            <person name="Xu Q."/>
            <person name="Chen L.J."/>
            <person name="Yoshida K."/>
            <person name="Fujiwara S."/>
            <person name="Wang Z.W."/>
            <person name="Zhang Y.Q."/>
            <person name="Mitsuda N."/>
            <person name="Wang M."/>
            <person name="Liu G.H."/>
            <person name="Pecoraro L."/>
            <person name="Huang H.X."/>
            <person name="Xiao X.J."/>
            <person name="Lin M."/>
            <person name="Wu X.Y."/>
            <person name="Wu W.L."/>
            <person name="Chen Y.Y."/>
            <person name="Chang S.B."/>
            <person name="Sakamoto S."/>
            <person name="Ohme-Takagi M."/>
            <person name="Yagi M."/>
            <person name="Zeng S.J."/>
            <person name="Shen C.Y."/>
            <person name="Yeh C.M."/>
            <person name="Luo Y.B."/>
            <person name="Tsai W.C."/>
            <person name="Van de Peer Y."/>
            <person name="Liu Z.J."/>
        </authorList>
    </citation>
    <scope>NUCLEOTIDE SEQUENCE [LARGE SCALE GENOMIC DNA]</scope>
    <source>
        <strain evidence="10">cv. Shenzhen</strain>
        <tissue evidence="9">Stem</tissue>
    </source>
</reference>
<keyword evidence="5" id="KW-0539">Nucleus</keyword>
<dbReference type="Proteomes" id="UP000236161">
    <property type="component" value="Unassembled WGS sequence"/>
</dbReference>
<evidence type="ECO:0000259" key="8">
    <source>
        <dbReference type="PROSITE" id="PS51032"/>
    </source>
</evidence>
<dbReference type="PROSITE" id="PS51032">
    <property type="entry name" value="AP2_ERF"/>
    <property type="match status" value="1"/>
</dbReference>
<dbReference type="AlphaFoldDB" id="A0A2I0ADP8"/>
<dbReference type="PANTHER" id="PTHR31194">
    <property type="entry name" value="SHN SHINE , DNA BINDING / TRANSCRIPTION FACTOR"/>
    <property type="match status" value="1"/>
</dbReference>
<accession>A0A2I0ADP8</accession>
<dbReference type="CDD" id="cd00018">
    <property type="entry name" value="AP2"/>
    <property type="match status" value="1"/>
</dbReference>
<dbReference type="SMART" id="SM00380">
    <property type="entry name" value="AP2"/>
    <property type="match status" value="1"/>
</dbReference>
<dbReference type="SUPFAM" id="SSF54171">
    <property type="entry name" value="DNA-binding domain"/>
    <property type="match status" value="1"/>
</dbReference>
<dbReference type="GO" id="GO:0003700">
    <property type="term" value="F:DNA-binding transcription factor activity"/>
    <property type="evidence" value="ECO:0007669"/>
    <property type="project" value="InterPro"/>
</dbReference>
<dbReference type="GO" id="GO:0005634">
    <property type="term" value="C:nucleus"/>
    <property type="evidence" value="ECO:0007669"/>
    <property type="project" value="UniProtKB-SubCell"/>
</dbReference>
<dbReference type="InterPro" id="IPR036955">
    <property type="entry name" value="AP2/ERF_dom_sf"/>
</dbReference>
<comment type="similarity">
    <text evidence="6">Belongs to the AP2/ERF transcription factor family. ERF subfamily.</text>
</comment>
<dbReference type="InterPro" id="IPR016177">
    <property type="entry name" value="DNA-bd_dom_sf"/>
</dbReference>
<feature type="compositionally biased region" description="Basic residues" evidence="7">
    <location>
        <begin position="92"/>
        <end position="101"/>
    </location>
</feature>
<dbReference type="PANTHER" id="PTHR31194:SF189">
    <property type="entry name" value="AP2_ERF DOMAIN-CONTAINING PROTEIN"/>
    <property type="match status" value="1"/>
</dbReference>
<evidence type="ECO:0000313" key="9">
    <source>
        <dbReference type="EMBL" id="PKA53663.1"/>
    </source>
</evidence>
<dbReference type="Gene3D" id="3.30.730.10">
    <property type="entry name" value="AP2/ERF domain"/>
    <property type="match status" value="1"/>
</dbReference>
<keyword evidence="10" id="KW-1185">Reference proteome</keyword>
<dbReference type="InterPro" id="IPR001471">
    <property type="entry name" value="AP2/ERF_dom"/>
</dbReference>
<sequence>MGVRQSPSGRWVAEIKGTTQKIRLWLGTFDTAETAARAYDAAACLLRGSNTRTNFWPLSAGDTAGAAASALPAKASTTFSATSNPSRQPLPPHRRLRLTKN</sequence>
<dbReference type="InterPro" id="IPR050913">
    <property type="entry name" value="AP2/ERF_ERF"/>
</dbReference>
<keyword evidence="4" id="KW-0804">Transcription</keyword>
<dbReference type="OrthoDB" id="773121at2759"/>
<evidence type="ECO:0000256" key="3">
    <source>
        <dbReference type="ARBA" id="ARBA00023125"/>
    </source>
</evidence>
<protein>
    <submittedName>
        <fullName evidence="9">Ethylene-responsive transcription factor RAP2-11</fullName>
    </submittedName>
</protein>
<dbReference type="STRING" id="1088818.A0A2I0ADP8"/>
<evidence type="ECO:0000256" key="6">
    <source>
        <dbReference type="ARBA" id="ARBA00024343"/>
    </source>
</evidence>
<feature type="domain" description="AP2/ERF" evidence="8">
    <location>
        <begin position="1"/>
        <end position="56"/>
    </location>
</feature>
<proteinExistence type="inferred from homology"/>